<evidence type="ECO:0000313" key="3">
    <source>
        <dbReference type="EMBL" id="AYO44066.1"/>
    </source>
</evidence>
<evidence type="ECO:0000259" key="2">
    <source>
        <dbReference type="Pfam" id="PF00078"/>
    </source>
</evidence>
<reference evidence="3 4" key="1">
    <citation type="submission" date="2018-10" db="EMBL/GenBank/DDBJ databases">
        <title>Complete genome sequence of Malassezia restricta CBS 7877.</title>
        <authorList>
            <person name="Morand S.C."/>
            <person name="Bertignac M."/>
            <person name="Iltis A."/>
            <person name="Kolder I."/>
            <person name="Pirovano W."/>
            <person name="Jourdain R."/>
            <person name="Clavaud C."/>
        </authorList>
    </citation>
    <scope>NUCLEOTIDE SEQUENCE [LARGE SCALE GENOMIC DNA]</scope>
    <source>
        <strain evidence="3 4">CBS 7877</strain>
    </source>
</reference>
<name>A0A3G2S868_MALR7</name>
<evidence type="ECO:0000256" key="1">
    <source>
        <dbReference type="SAM" id="MobiDB-lite"/>
    </source>
</evidence>
<dbReference type="VEuPathDB" id="FungiDB:DNF11_3116"/>
<dbReference type="OrthoDB" id="74545at2759"/>
<feature type="region of interest" description="Disordered" evidence="1">
    <location>
        <begin position="325"/>
        <end position="348"/>
    </location>
</feature>
<feature type="domain" description="Reverse transcriptase" evidence="2">
    <location>
        <begin position="350"/>
        <end position="512"/>
    </location>
</feature>
<keyword evidence="4" id="KW-1185">Reference proteome</keyword>
<dbReference type="AlphaFoldDB" id="A0A3G2S868"/>
<dbReference type="InterPro" id="IPR000477">
    <property type="entry name" value="RT_dom"/>
</dbReference>
<keyword evidence="3" id="KW-0808">Transferase</keyword>
<dbReference type="GO" id="GO:0003964">
    <property type="term" value="F:RNA-directed DNA polymerase activity"/>
    <property type="evidence" value="ECO:0007669"/>
    <property type="project" value="UniProtKB-KW"/>
</dbReference>
<dbReference type="PANTHER" id="PTHR37015">
    <property type="entry name" value="REVERSE TRANSCRIPTASE DOMAIN-CONTAINING PROTEIN"/>
    <property type="match status" value="1"/>
</dbReference>
<keyword evidence="3" id="KW-0695">RNA-directed DNA polymerase</keyword>
<dbReference type="EMBL" id="CP033152">
    <property type="protein sequence ID" value="AYO44066.1"/>
    <property type="molecule type" value="Genomic_DNA"/>
</dbReference>
<dbReference type="STRING" id="425264.A0A3G2S868"/>
<keyword evidence="3" id="KW-0548">Nucleotidyltransferase</keyword>
<sequence length="818" mass="95459">MLEWGYKFTDETEVNALKAFLNQAAWDQSISKEKIKEWGALLSKKLQVQDNRYGLSEIFCKIVLEWIQHSFKSGAPDSQKSEEPQRQELFEQKEIWEHYAFNGATVNEQQITHYLLDLFSPIMSKNALDKEPLDMVRERISSYATNNLLQVHRHSIKEAVNCILTEDLFSGDKRKSLESLRENNIILDELADVIRSELERIEDWDWEDQPLALHIRRHINGKYRFYMDVEIIEAILIQLIGMAWAKEIRYCFQIIVNSDAWNSSTDIHLTKKDIRRRERFLGTSTVEEEKNENIQKLRHLMYNQFYFLAQLPDSSMYASYDNDVSDDDNGDDDGDEDDDDEGLDHKKKPNSTGFIKHLTLRLISTELLIQKHLHGECTYFQTDFKWFGPSIPHDTLWAVLKFFHFPEKWLRFFERFLKPEIVFADDTSDTKRRKRVRGIPMSHALSTTFGEILLFVLDFAINQATHGLNLYRFHDDIHFFGRQKSCIVAWETLCKFVNVMGLTLNDEKSASITCTRPGFVCPPSEKLPAGVVRWGFLHLSSGEWMVDQEIFKKNIDEMKFQLQSCQTIFAFVHAYNTYIKFFANNLGHIGWSLGQKHARLAMECISIVQKSVFSDLSNGKHHDIVPYLSDRIKNEPYLRASSVELPSEFFYFPTTMGGLSVHNPFAKFLGRISLLWPNIDERVEGTIELERKSYDKAKEKFDAGLVPQDLDPDEPFMSYDEYAKAFEARGRHLARLYKTMTDEFEESPPRLSLNAQTLLNRYSRIHFGALPPNLETWALEMFGSDAFDRFGDLNIGDKEYLPIGLVDLLLKERMRWQN</sequence>
<proteinExistence type="predicted"/>
<gene>
    <name evidence="3" type="ORF">DNF11_3116</name>
</gene>
<protein>
    <submittedName>
        <fullName evidence="3">Reverse transcriptase (RNA-dependent DNA polymerase)</fullName>
    </submittedName>
</protein>
<dbReference type="Pfam" id="PF00078">
    <property type="entry name" value="RVT_1"/>
    <property type="match status" value="1"/>
</dbReference>
<dbReference type="PANTHER" id="PTHR37015:SF2">
    <property type="entry name" value="REVERSE TRANSCRIPTASE DOMAIN-CONTAINING PROTEIN"/>
    <property type="match status" value="1"/>
</dbReference>
<evidence type="ECO:0000313" key="4">
    <source>
        <dbReference type="Proteomes" id="UP000269793"/>
    </source>
</evidence>
<feature type="compositionally biased region" description="Acidic residues" evidence="1">
    <location>
        <begin position="325"/>
        <end position="342"/>
    </location>
</feature>
<accession>A0A3G2S868</accession>
<dbReference type="Proteomes" id="UP000269793">
    <property type="component" value="Chromosome V"/>
</dbReference>
<organism evidence="3 4">
    <name type="scientific">Malassezia restricta (strain ATCC 96810 / NBRC 103918 / CBS 7877)</name>
    <name type="common">Seborrheic dermatitis infection agent</name>
    <dbReference type="NCBI Taxonomy" id="425264"/>
    <lineage>
        <taxon>Eukaryota</taxon>
        <taxon>Fungi</taxon>
        <taxon>Dikarya</taxon>
        <taxon>Basidiomycota</taxon>
        <taxon>Ustilaginomycotina</taxon>
        <taxon>Malasseziomycetes</taxon>
        <taxon>Malasseziales</taxon>
        <taxon>Malasseziaceae</taxon>
        <taxon>Malassezia</taxon>
    </lineage>
</organism>